<evidence type="ECO:0000256" key="8">
    <source>
        <dbReference type="ARBA" id="ARBA00022806"/>
    </source>
</evidence>
<dbReference type="InterPro" id="IPR050699">
    <property type="entry name" value="RNA-DNA_Helicase"/>
</dbReference>
<dbReference type="Pfam" id="PF18147">
    <property type="entry name" value="Suv3_C_1"/>
    <property type="match status" value="1"/>
</dbReference>
<dbReference type="CDD" id="cd17913">
    <property type="entry name" value="DEXQc_Suv3"/>
    <property type="match status" value="1"/>
</dbReference>
<comment type="caution">
    <text evidence="18">The sequence shown here is derived from an EMBL/GenBank/DDBJ whole genome shotgun (WGS) entry which is preliminary data.</text>
</comment>
<dbReference type="InterPro" id="IPR041453">
    <property type="entry name" value="Suv3_N"/>
</dbReference>
<dbReference type="FunFam" id="3.40.50.300:FF:000446">
    <property type="entry name" value="ATP-dependent RNA helicase SUPV3L1, mitochondrial"/>
    <property type="match status" value="1"/>
</dbReference>
<dbReference type="STRING" id="2018661.A0A2A2K6Z9"/>
<evidence type="ECO:0000256" key="4">
    <source>
        <dbReference type="ARBA" id="ARBA00008708"/>
    </source>
</evidence>
<evidence type="ECO:0000259" key="17">
    <source>
        <dbReference type="PROSITE" id="PS51194"/>
    </source>
</evidence>
<keyword evidence="7" id="KW-0378">Hydrolase</keyword>
<dbReference type="GO" id="GO:0003724">
    <property type="term" value="F:RNA helicase activity"/>
    <property type="evidence" value="ECO:0007669"/>
    <property type="project" value="UniProtKB-EC"/>
</dbReference>
<evidence type="ECO:0000256" key="10">
    <source>
        <dbReference type="ARBA" id="ARBA00022946"/>
    </source>
</evidence>
<feature type="compositionally biased region" description="Basic and acidic residues" evidence="14">
    <location>
        <begin position="698"/>
        <end position="717"/>
    </location>
</feature>
<keyword evidence="8" id="KW-0347">Helicase</keyword>
<evidence type="ECO:0000256" key="7">
    <source>
        <dbReference type="ARBA" id="ARBA00022801"/>
    </source>
</evidence>
<keyword evidence="19" id="KW-1185">Reference proteome</keyword>
<dbReference type="FunFam" id="3.40.50.300:FF:000269">
    <property type="entry name" value="ATP-dependent RNA helicase SUPV3L1, mitochondrial"/>
    <property type="match status" value="1"/>
</dbReference>
<comment type="subcellular location">
    <subcellularLocation>
        <location evidence="3">Mitochondrion matrix</location>
    </subcellularLocation>
</comment>
<evidence type="ECO:0000259" key="16">
    <source>
        <dbReference type="PROSITE" id="PS51192"/>
    </source>
</evidence>
<dbReference type="PROSITE" id="PS51192">
    <property type="entry name" value="HELICASE_ATP_BIND_1"/>
    <property type="match status" value="1"/>
</dbReference>
<gene>
    <name evidence="18" type="ORF">WR25_02081</name>
</gene>
<dbReference type="Pfam" id="PF00271">
    <property type="entry name" value="Helicase_C"/>
    <property type="match status" value="1"/>
</dbReference>
<evidence type="ECO:0000313" key="18">
    <source>
        <dbReference type="EMBL" id="PAV69579.1"/>
    </source>
</evidence>
<dbReference type="PANTHER" id="PTHR12131:SF1">
    <property type="entry name" value="ATP-DEPENDENT RNA HELICASE SUPV3L1, MITOCHONDRIAL-RELATED"/>
    <property type="match status" value="1"/>
</dbReference>
<dbReference type="GO" id="GO:0005524">
    <property type="term" value="F:ATP binding"/>
    <property type="evidence" value="ECO:0007669"/>
    <property type="project" value="UniProtKB-KW"/>
</dbReference>
<evidence type="ECO:0000256" key="3">
    <source>
        <dbReference type="ARBA" id="ARBA00004305"/>
    </source>
</evidence>
<comment type="catalytic activity">
    <reaction evidence="12">
        <text>ATP + H2O = ADP + phosphate + H(+)</text>
        <dbReference type="Rhea" id="RHEA:13065"/>
        <dbReference type="ChEBI" id="CHEBI:15377"/>
        <dbReference type="ChEBI" id="CHEBI:15378"/>
        <dbReference type="ChEBI" id="CHEBI:30616"/>
        <dbReference type="ChEBI" id="CHEBI:43474"/>
        <dbReference type="ChEBI" id="CHEBI:456216"/>
        <dbReference type="EC" id="3.6.4.13"/>
    </reaction>
</comment>
<evidence type="ECO:0000256" key="9">
    <source>
        <dbReference type="ARBA" id="ARBA00022840"/>
    </source>
</evidence>
<dbReference type="Gene3D" id="3.40.50.300">
    <property type="entry name" value="P-loop containing nucleotide triphosphate hydrolases"/>
    <property type="match status" value="2"/>
</dbReference>
<dbReference type="InterPro" id="IPR055206">
    <property type="entry name" value="DEXQc_SUV3"/>
</dbReference>
<feature type="region of interest" description="Disordered" evidence="14">
    <location>
        <begin position="695"/>
        <end position="772"/>
    </location>
</feature>
<feature type="compositionally biased region" description="Basic and acidic residues" evidence="14">
    <location>
        <begin position="754"/>
        <end position="772"/>
    </location>
</feature>
<dbReference type="InterPro" id="IPR014001">
    <property type="entry name" value="Helicase_ATP-bd"/>
</dbReference>
<feature type="signal peptide" evidence="15">
    <location>
        <begin position="1"/>
        <end position="21"/>
    </location>
</feature>
<dbReference type="GO" id="GO:0016787">
    <property type="term" value="F:hydrolase activity"/>
    <property type="evidence" value="ECO:0007669"/>
    <property type="project" value="UniProtKB-KW"/>
</dbReference>
<dbReference type="OrthoDB" id="6692397at2759"/>
<evidence type="ECO:0000256" key="11">
    <source>
        <dbReference type="ARBA" id="ARBA00023128"/>
    </source>
</evidence>
<organism evidence="18 19">
    <name type="scientific">Diploscapter pachys</name>
    <dbReference type="NCBI Taxonomy" id="2018661"/>
    <lineage>
        <taxon>Eukaryota</taxon>
        <taxon>Metazoa</taxon>
        <taxon>Ecdysozoa</taxon>
        <taxon>Nematoda</taxon>
        <taxon>Chromadorea</taxon>
        <taxon>Rhabditida</taxon>
        <taxon>Rhabditina</taxon>
        <taxon>Rhabditomorpha</taxon>
        <taxon>Rhabditoidea</taxon>
        <taxon>Rhabditidae</taxon>
        <taxon>Diploscapter</taxon>
    </lineage>
</organism>
<feature type="domain" description="Helicase C-terminal" evidence="17">
    <location>
        <begin position="364"/>
        <end position="517"/>
    </location>
</feature>
<dbReference type="EMBL" id="LIAE01009485">
    <property type="protein sequence ID" value="PAV69579.1"/>
    <property type="molecule type" value="Genomic_DNA"/>
</dbReference>
<dbReference type="Pfam" id="PF18114">
    <property type="entry name" value="Suv3_N"/>
    <property type="match status" value="1"/>
</dbReference>
<dbReference type="Proteomes" id="UP000218231">
    <property type="component" value="Unassembled WGS sequence"/>
</dbReference>
<evidence type="ECO:0000256" key="1">
    <source>
        <dbReference type="ARBA" id="ARBA00001936"/>
    </source>
</evidence>
<dbReference type="InterPro" id="IPR001650">
    <property type="entry name" value="Helicase_C-like"/>
</dbReference>
<name>A0A2A2K6Z9_9BILA</name>
<feature type="compositionally biased region" description="Polar residues" evidence="14">
    <location>
        <begin position="736"/>
        <end position="746"/>
    </location>
</feature>
<keyword evidence="15" id="KW-0732">Signal</keyword>
<dbReference type="SUPFAM" id="SSF52540">
    <property type="entry name" value="P-loop containing nucleoside triphosphate hydrolases"/>
    <property type="match status" value="2"/>
</dbReference>
<evidence type="ECO:0000256" key="5">
    <source>
        <dbReference type="ARBA" id="ARBA00012552"/>
    </source>
</evidence>
<dbReference type="PANTHER" id="PTHR12131">
    <property type="entry name" value="ATP-DEPENDENT RNA AND DNA HELICASE"/>
    <property type="match status" value="1"/>
</dbReference>
<protein>
    <recommendedName>
        <fullName evidence="13">ATP-dependent RNA helicase SUV3 homolog, mitochondrial</fullName>
        <ecNumber evidence="5">3.6.4.13</ecNumber>
    </recommendedName>
</protein>
<evidence type="ECO:0000256" key="13">
    <source>
        <dbReference type="ARBA" id="ARBA00069703"/>
    </source>
</evidence>
<evidence type="ECO:0000256" key="12">
    <source>
        <dbReference type="ARBA" id="ARBA00047984"/>
    </source>
</evidence>
<dbReference type="InterPro" id="IPR027417">
    <property type="entry name" value="P-loop_NTPase"/>
</dbReference>
<feature type="compositionally biased region" description="Polar residues" evidence="14">
    <location>
        <begin position="718"/>
        <end position="727"/>
    </location>
</feature>
<dbReference type="Pfam" id="PF12513">
    <property type="entry name" value="SUV3_C"/>
    <property type="match status" value="1"/>
</dbReference>
<dbReference type="FunFam" id="1.20.58.1080:FF:000001">
    <property type="entry name" value="ATP-dependent RNA helicase SUPV3L1, mitochondrial"/>
    <property type="match status" value="1"/>
</dbReference>
<keyword evidence="10" id="KW-0809">Transit peptide</keyword>
<dbReference type="InterPro" id="IPR022192">
    <property type="entry name" value="SUV3_C"/>
</dbReference>
<comment type="cofactor">
    <cofactor evidence="2">
        <name>Mg(2+)</name>
        <dbReference type="ChEBI" id="CHEBI:18420"/>
    </cofactor>
</comment>
<reference evidence="18 19" key="1">
    <citation type="journal article" date="2017" name="Curr. Biol.">
        <title>Genome architecture and evolution of a unichromosomal asexual nematode.</title>
        <authorList>
            <person name="Fradin H."/>
            <person name="Zegar C."/>
            <person name="Gutwein M."/>
            <person name="Lucas J."/>
            <person name="Kovtun M."/>
            <person name="Corcoran D."/>
            <person name="Baugh L.R."/>
            <person name="Kiontke K."/>
            <person name="Gunsalus K."/>
            <person name="Fitch D.H."/>
            <person name="Piano F."/>
        </authorList>
    </citation>
    <scope>NUCLEOTIDE SEQUENCE [LARGE SCALE GENOMIC DNA]</scope>
    <source>
        <strain evidence="18">PF1309</strain>
    </source>
</reference>
<evidence type="ECO:0000256" key="15">
    <source>
        <dbReference type="SAM" id="SignalP"/>
    </source>
</evidence>
<dbReference type="AlphaFoldDB" id="A0A2A2K6Z9"/>
<dbReference type="GO" id="GO:0000965">
    <property type="term" value="P:mitochondrial RNA 3'-end processing"/>
    <property type="evidence" value="ECO:0007669"/>
    <property type="project" value="TreeGrafter"/>
</dbReference>
<dbReference type="Pfam" id="PF22527">
    <property type="entry name" value="DEXQc_Suv3"/>
    <property type="match status" value="1"/>
</dbReference>
<accession>A0A2A2K6Z9</accession>
<dbReference type="Gene3D" id="1.20.58.1080">
    <property type="match status" value="1"/>
</dbReference>
<keyword evidence="9" id="KW-0067">ATP-binding</keyword>
<feature type="chain" id="PRO_5013285379" description="ATP-dependent RNA helicase SUV3 homolog, mitochondrial" evidence="15">
    <location>
        <begin position="22"/>
        <end position="772"/>
    </location>
</feature>
<dbReference type="InterPro" id="IPR041082">
    <property type="entry name" value="Suv3_C_1"/>
</dbReference>
<sequence>MSWNAGRQLQLLLRGRSCLVALPALPASSSLYLTLLPTCSKSFHSSPVSAKKYDDSYRGGRFSKGPSKLEDLVVPRLVRPPKTSVANATEWSKDLDQDSISLVLDEFMRRPMVRKMAAEIGLGDKLFMSAYQNFRNYCLDNLDSIDPALLVVFRDIIKDNHDVELLYDYFIEHSKRVFPHLEAMDDLRLISDLKHPHNWYPDARVIQRKIFFHAGPTNSGKTFNALKRFREAKTGVYCGPLKLLAAEVFTRTNELGVACDMVTGEERRFAVDNLHPSAHLSSTVEMLSTTMRVDVAVIDEIQMLRDEQRGWAWTRALLGAAADEVHLCGEFAAIDIVKKLVAPIGEHVEVIEYERKSKLTIANEGLGKYDKIENGDCIVCFSKKSIYYTTKKLDEYGIKPAVIYGDLPPSTKLGQAAKFNDPEDPCNVLVATDAIGMGLNLNIRRIIFNSLARQTELIPNYQALQIAGRAGRYGTAYADGFATTMRKEDIGTLKEILAEPIQPIKAAGLAPTFDQIETFSFHLPQASFVRLLDMFMAVCSLSDHFFICTVQEMRALAEMIEPINLPLKVRYTFCVSPLNIDHKLTATAFVRMARRFSTGSPLTYDWLESVLQMNESPPKTFEQLAELERYYEVMEEYLWLSLRFPDMLPDEEIVRLKSKEIDQLIEEGVENLLLLMTDNPMQGKLGSIAAKEKQRRQTTKEMQEWERVQQEDTESRTKTLTNGINSASKRKGLRTLATSAVENSKGTETEEPNEEAKENEKFDAKIAGKKSE</sequence>
<dbReference type="PROSITE" id="PS51194">
    <property type="entry name" value="HELICASE_CTER"/>
    <property type="match status" value="1"/>
</dbReference>
<dbReference type="GO" id="GO:0045025">
    <property type="term" value="C:mitochondrial degradosome"/>
    <property type="evidence" value="ECO:0007669"/>
    <property type="project" value="TreeGrafter"/>
</dbReference>
<evidence type="ECO:0000256" key="2">
    <source>
        <dbReference type="ARBA" id="ARBA00001946"/>
    </source>
</evidence>
<feature type="domain" description="Helicase ATP-binding" evidence="16">
    <location>
        <begin position="202"/>
        <end position="340"/>
    </location>
</feature>
<dbReference type="CDD" id="cd18805">
    <property type="entry name" value="SF2_C_suv3"/>
    <property type="match status" value="1"/>
</dbReference>
<comment type="cofactor">
    <cofactor evidence="1">
        <name>Mn(2+)</name>
        <dbReference type="ChEBI" id="CHEBI:29035"/>
    </cofactor>
</comment>
<keyword evidence="6" id="KW-0547">Nucleotide-binding</keyword>
<dbReference type="GO" id="GO:0005759">
    <property type="term" value="C:mitochondrial matrix"/>
    <property type="evidence" value="ECO:0007669"/>
    <property type="project" value="UniProtKB-SubCell"/>
</dbReference>
<keyword evidence="11" id="KW-0496">Mitochondrion</keyword>
<dbReference type="Gene3D" id="1.20.272.40">
    <property type="match status" value="1"/>
</dbReference>
<evidence type="ECO:0000256" key="14">
    <source>
        <dbReference type="SAM" id="MobiDB-lite"/>
    </source>
</evidence>
<dbReference type="SMART" id="SM00490">
    <property type="entry name" value="HELICc"/>
    <property type="match status" value="1"/>
</dbReference>
<evidence type="ECO:0000313" key="19">
    <source>
        <dbReference type="Proteomes" id="UP000218231"/>
    </source>
</evidence>
<dbReference type="Gene3D" id="1.10.1740.140">
    <property type="match status" value="1"/>
</dbReference>
<evidence type="ECO:0000256" key="6">
    <source>
        <dbReference type="ARBA" id="ARBA00022741"/>
    </source>
</evidence>
<dbReference type="EC" id="3.6.4.13" evidence="5"/>
<comment type="similarity">
    <text evidence="4">Belongs to the helicase family.</text>
</comment>
<dbReference type="InterPro" id="IPR044774">
    <property type="entry name" value="Suv3_DEXQc"/>
</dbReference>
<proteinExistence type="inferred from homology"/>